<feature type="region of interest" description="Disordered" evidence="1">
    <location>
        <begin position="103"/>
        <end position="123"/>
    </location>
</feature>
<protein>
    <recommendedName>
        <fullName evidence="5">DUF3221 domain-containing protein</fullName>
    </recommendedName>
</protein>
<evidence type="ECO:0008006" key="5">
    <source>
        <dbReference type="Google" id="ProtNLM"/>
    </source>
</evidence>
<dbReference type="EMBL" id="CP018866">
    <property type="protein sequence ID" value="AST91917.1"/>
    <property type="molecule type" value="Genomic_DNA"/>
</dbReference>
<feature type="signal peptide" evidence="2">
    <location>
        <begin position="1"/>
        <end position="20"/>
    </location>
</feature>
<accession>A0A223KRA5</accession>
<dbReference type="InterPro" id="IPR021598">
    <property type="entry name" value="DUF3221"/>
</dbReference>
<dbReference type="PROSITE" id="PS51257">
    <property type="entry name" value="PROKAR_LIPOPROTEIN"/>
    <property type="match status" value="1"/>
</dbReference>
<evidence type="ECO:0000313" key="3">
    <source>
        <dbReference type="EMBL" id="AST91917.1"/>
    </source>
</evidence>
<feature type="compositionally biased region" description="Basic and acidic residues" evidence="1">
    <location>
        <begin position="110"/>
        <end position="123"/>
    </location>
</feature>
<dbReference type="RefSeq" id="WP_066411044.1">
    <property type="nucleotide sequence ID" value="NZ_CP018866.1"/>
</dbReference>
<gene>
    <name evidence="3" type="ORF">BC6307_11845</name>
</gene>
<dbReference type="Proteomes" id="UP000215224">
    <property type="component" value="Chromosome"/>
</dbReference>
<dbReference type="STRING" id="1314751.GCA_001591425_00247"/>
<feature type="chain" id="PRO_5011218137" description="DUF3221 domain-containing protein" evidence="2">
    <location>
        <begin position="21"/>
        <end position="123"/>
    </location>
</feature>
<dbReference type="AlphaFoldDB" id="A0A223KRA5"/>
<reference evidence="3 4" key="1">
    <citation type="submission" date="2016-12" db="EMBL/GenBank/DDBJ databases">
        <title>The whole genome sequencing and assembly of Bacillus cohnii DSM 6307T strain.</title>
        <authorList>
            <person name="Lee Y.-J."/>
            <person name="Yi H."/>
            <person name="Bahn Y.-S."/>
            <person name="Kim J.F."/>
            <person name="Lee D.-W."/>
        </authorList>
    </citation>
    <scope>NUCLEOTIDE SEQUENCE [LARGE SCALE GENOMIC DNA]</scope>
    <source>
        <strain evidence="3 4">DSM 6307</strain>
    </source>
</reference>
<evidence type="ECO:0000256" key="2">
    <source>
        <dbReference type="SAM" id="SignalP"/>
    </source>
</evidence>
<keyword evidence="4" id="KW-1185">Reference proteome</keyword>
<proteinExistence type="predicted"/>
<name>A0A223KRA5_9BACI</name>
<dbReference type="Pfam" id="PF11518">
    <property type="entry name" value="DUF3221"/>
    <property type="match status" value="1"/>
</dbReference>
<evidence type="ECO:0000313" key="4">
    <source>
        <dbReference type="Proteomes" id="UP000215224"/>
    </source>
</evidence>
<evidence type="ECO:0000256" key="1">
    <source>
        <dbReference type="SAM" id="MobiDB-lite"/>
    </source>
</evidence>
<dbReference type="KEGG" id="bcoh:BC6307_11845"/>
<organism evidence="3 4">
    <name type="scientific">Sutcliffiella cohnii</name>
    <dbReference type="NCBI Taxonomy" id="33932"/>
    <lineage>
        <taxon>Bacteria</taxon>
        <taxon>Bacillati</taxon>
        <taxon>Bacillota</taxon>
        <taxon>Bacilli</taxon>
        <taxon>Bacillales</taxon>
        <taxon>Bacillaceae</taxon>
        <taxon>Sutcliffiella</taxon>
    </lineage>
</organism>
<sequence length="123" mass="13907">MKRVLYLFLILLVSIMGACGQEQSSNDTSLLEQEGIIVEVKEHQGRWNQILVVPNISEDDISNKTTAELIEMAQENDGAYYGFGPGEYEEFRVGTHVIVYWNGDQEDSDPPQREAKKIDVVSK</sequence>
<keyword evidence="2" id="KW-0732">Signal</keyword>